<name>A0ABD3JUA1_EUCGL</name>
<dbReference type="EMBL" id="JBJKBG010000008">
    <property type="protein sequence ID" value="KAL3729007.1"/>
    <property type="molecule type" value="Genomic_DNA"/>
</dbReference>
<sequence length="74" mass="8232">MAAIQEAMKEKELAVKSQVLLVHPPRRGRGRVKRIIFACLFRSFRALVAKILGFLLGRNAKCIPTSQVAPVIFA</sequence>
<dbReference type="AlphaFoldDB" id="A0ABD3JUA1"/>
<proteinExistence type="predicted"/>
<gene>
    <name evidence="1" type="ORF">ACJRO7_033580</name>
</gene>
<accession>A0ABD3JUA1</accession>
<comment type="caution">
    <text evidence="1">The sequence shown here is derived from an EMBL/GenBank/DDBJ whole genome shotgun (WGS) entry which is preliminary data.</text>
</comment>
<protein>
    <submittedName>
        <fullName evidence="1">Uncharacterized protein</fullName>
    </submittedName>
</protein>
<evidence type="ECO:0000313" key="1">
    <source>
        <dbReference type="EMBL" id="KAL3729007.1"/>
    </source>
</evidence>
<dbReference type="Proteomes" id="UP001634007">
    <property type="component" value="Unassembled WGS sequence"/>
</dbReference>
<evidence type="ECO:0000313" key="2">
    <source>
        <dbReference type="Proteomes" id="UP001634007"/>
    </source>
</evidence>
<reference evidence="1 2" key="1">
    <citation type="submission" date="2024-11" db="EMBL/GenBank/DDBJ databases">
        <title>Chromosome-level genome assembly of Eucalyptus globulus Labill. provides insights into its genome evolution.</title>
        <authorList>
            <person name="Li X."/>
        </authorList>
    </citation>
    <scope>NUCLEOTIDE SEQUENCE [LARGE SCALE GENOMIC DNA]</scope>
    <source>
        <strain evidence="1">CL2024</strain>
        <tissue evidence="1">Fresh tender leaves</tissue>
    </source>
</reference>
<organism evidence="1 2">
    <name type="scientific">Eucalyptus globulus</name>
    <name type="common">Tasmanian blue gum</name>
    <dbReference type="NCBI Taxonomy" id="34317"/>
    <lineage>
        <taxon>Eukaryota</taxon>
        <taxon>Viridiplantae</taxon>
        <taxon>Streptophyta</taxon>
        <taxon>Embryophyta</taxon>
        <taxon>Tracheophyta</taxon>
        <taxon>Spermatophyta</taxon>
        <taxon>Magnoliopsida</taxon>
        <taxon>eudicotyledons</taxon>
        <taxon>Gunneridae</taxon>
        <taxon>Pentapetalae</taxon>
        <taxon>rosids</taxon>
        <taxon>malvids</taxon>
        <taxon>Myrtales</taxon>
        <taxon>Myrtaceae</taxon>
        <taxon>Myrtoideae</taxon>
        <taxon>Eucalypteae</taxon>
        <taxon>Eucalyptus</taxon>
    </lineage>
</organism>
<keyword evidence="2" id="KW-1185">Reference proteome</keyword>